<organism evidence="1 2">
    <name type="scientific">Aeromonas veronii</name>
    <dbReference type="NCBI Taxonomy" id="654"/>
    <lineage>
        <taxon>Bacteria</taxon>
        <taxon>Pseudomonadati</taxon>
        <taxon>Pseudomonadota</taxon>
        <taxon>Gammaproteobacteria</taxon>
        <taxon>Aeromonadales</taxon>
        <taxon>Aeromonadaceae</taxon>
        <taxon>Aeromonas</taxon>
    </lineage>
</organism>
<accession>A0A2T4MWL1</accession>
<proteinExistence type="predicted"/>
<dbReference type="EMBL" id="PZKL01000045">
    <property type="protein sequence ID" value="PTH78973.1"/>
    <property type="molecule type" value="Genomic_DNA"/>
</dbReference>
<evidence type="ECO:0000313" key="1">
    <source>
        <dbReference type="EMBL" id="PTH78973.1"/>
    </source>
</evidence>
<dbReference type="RefSeq" id="WP_107684598.1">
    <property type="nucleotide sequence ID" value="NZ_PZKL01000045.1"/>
</dbReference>
<comment type="caution">
    <text evidence="1">The sequence shown here is derived from an EMBL/GenBank/DDBJ whole genome shotgun (WGS) entry which is preliminary data.</text>
</comment>
<sequence>MKFLESKDTVLLETPHEVKEAFFIPELSDFEAGDLEWCGGLMAGLNYRGRGWRHISISFASDALSNLWDSFAVGNQDIKSHVIVDNNGCVKQEIDIDLCQTERNIDDDVYFRVLTKLFNKYKTFEVMAEHYEMSWHLNNGDAYYKLTNRSDLSEFCFYLREDLILYINLLKNMHEKFATKNSSTRRLNQEAAFTI</sequence>
<name>A0A2T4MWL1_AERVE</name>
<protein>
    <submittedName>
        <fullName evidence="1">Uncharacterized protein</fullName>
    </submittedName>
</protein>
<dbReference type="AlphaFoldDB" id="A0A2T4MWL1"/>
<gene>
    <name evidence="1" type="ORF">DAA48_21275</name>
</gene>
<reference evidence="1 2" key="1">
    <citation type="submission" date="2018-03" db="EMBL/GenBank/DDBJ databases">
        <title>Aeromonas veronii whole genome sequencing and analysis.</title>
        <authorList>
            <person name="Xie H."/>
            <person name="Liu T."/>
            <person name="Wang K."/>
        </authorList>
    </citation>
    <scope>NUCLEOTIDE SEQUENCE [LARGE SCALE GENOMIC DNA]</scope>
    <source>
        <strain evidence="1 2">XH.VA.1</strain>
    </source>
</reference>
<evidence type="ECO:0000313" key="2">
    <source>
        <dbReference type="Proteomes" id="UP000241986"/>
    </source>
</evidence>
<dbReference type="Proteomes" id="UP000241986">
    <property type="component" value="Unassembled WGS sequence"/>
</dbReference>